<reference evidence="18" key="1">
    <citation type="submission" date="2021-04" db="EMBL/GenBank/DDBJ databases">
        <title>novel species isolated from subtropical streams in China.</title>
        <authorList>
            <person name="Lu H."/>
        </authorList>
    </citation>
    <scope>NUCLEOTIDE SEQUENCE</scope>
    <source>
        <strain evidence="18">FT137W</strain>
    </source>
</reference>
<keyword evidence="19" id="KW-1185">Reference proteome</keyword>
<keyword evidence="4 14" id="KW-1134">Transmembrane beta strand</keyword>
<dbReference type="InterPro" id="IPR000531">
    <property type="entry name" value="Beta-barrel_TonB"/>
</dbReference>
<dbReference type="PANTHER" id="PTHR32552:SF89">
    <property type="entry name" value="CATECHOLATE SIDEROPHORE RECEPTOR FIU"/>
    <property type="match status" value="1"/>
</dbReference>
<keyword evidence="13 14" id="KW-0998">Cell outer membrane</keyword>
<proteinExistence type="inferred from homology"/>
<keyword evidence="11 14" id="KW-0472">Membrane</keyword>
<keyword evidence="3 14" id="KW-0813">Transport</keyword>
<comment type="similarity">
    <text evidence="2 14 15">Belongs to the TonB-dependent receptor family.</text>
</comment>
<comment type="caution">
    <text evidence="18">The sequence shown here is derived from an EMBL/GenBank/DDBJ whole genome shotgun (WGS) entry which is preliminary data.</text>
</comment>
<evidence type="ECO:0000259" key="16">
    <source>
        <dbReference type="Pfam" id="PF00593"/>
    </source>
</evidence>
<evidence type="ECO:0000256" key="10">
    <source>
        <dbReference type="ARBA" id="ARBA00023077"/>
    </source>
</evidence>
<keyword evidence="5" id="KW-0410">Iron transport</keyword>
<evidence type="ECO:0000313" key="18">
    <source>
        <dbReference type="EMBL" id="MBR7799870.1"/>
    </source>
</evidence>
<dbReference type="PANTHER" id="PTHR32552">
    <property type="entry name" value="FERRICHROME IRON RECEPTOR-RELATED"/>
    <property type="match status" value="1"/>
</dbReference>
<dbReference type="Pfam" id="PF07715">
    <property type="entry name" value="Plug"/>
    <property type="match status" value="1"/>
</dbReference>
<comment type="subcellular location">
    <subcellularLocation>
        <location evidence="1 14">Cell outer membrane</location>
        <topology evidence="1 14">Multi-pass membrane protein</topology>
    </subcellularLocation>
</comment>
<evidence type="ECO:0000256" key="2">
    <source>
        <dbReference type="ARBA" id="ARBA00009810"/>
    </source>
</evidence>
<gene>
    <name evidence="18" type="ORF">KDM90_07665</name>
</gene>
<accession>A0A941DZW0</accession>
<evidence type="ECO:0000256" key="7">
    <source>
        <dbReference type="ARBA" id="ARBA00022729"/>
    </source>
</evidence>
<evidence type="ECO:0000256" key="8">
    <source>
        <dbReference type="ARBA" id="ARBA00023004"/>
    </source>
</evidence>
<dbReference type="InterPro" id="IPR036942">
    <property type="entry name" value="Beta-barrel_TonB_sf"/>
</dbReference>
<keyword evidence="8" id="KW-0408">Iron</keyword>
<dbReference type="InterPro" id="IPR010105">
    <property type="entry name" value="TonB_sidphr_rcpt"/>
</dbReference>
<dbReference type="PROSITE" id="PS52016">
    <property type="entry name" value="TONB_DEPENDENT_REC_3"/>
    <property type="match status" value="1"/>
</dbReference>
<dbReference type="AlphaFoldDB" id="A0A941DZW0"/>
<evidence type="ECO:0000256" key="14">
    <source>
        <dbReference type="PROSITE-ProRule" id="PRU01360"/>
    </source>
</evidence>
<dbReference type="InterPro" id="IPR012910">
    <property type="entry name" value="Plug_dom"/>
</dbReference>
<organism evidence="18 19">
    <name type="scientific">Undibacterium fentianense</name>
    <dbReference type="NCBI Taxonomy" id="2828728"/>
    <lineage>
        <taxon>Bacteria</taxon>
        <taxon>Pseudomonadati</taxon>
        <taxon>Pseudomonadota</taxon>
        <taxon>Betaproteobacteria</taxon>
        <taxon>Burkholderiales</taxon>
        <taxon>Oxalobacteraceae</taxon>
        <taxon>Undibacterium</taxon>
    </lineage>
</organism>
<dbReference type="NCBIfam" id="TIGR01783">
    <property type="entry name" value="TonB-siderophor"/>
    <property type="match status" value="1"/>
</dbReference>
<keyword evidence="7" id="KW-0732">Signal</keyword>
<evidence type="ECO:0000256" key="11">
    <source>
        <dbReference type="ARBA" id="ARBA00023136"/>
    </source>
</evidence>
<dbReference type="GO" id="GO:0015891">
    <property type="term" value="P:siderophore transport"/>
    <property type="evidence" value="ECO:0007669"/>
    <property type="project" value="InterPro"/>
</dbReference>
<evidence type="ECO:0000256" key="3">
    <source>
        <dbReference type="ARBA" id="ARBA00022448"/>
    </source>
</evidence>
<dbReference type="SUPFAM" id="SSF56935">
    <property type="entry name" value="Porins"/>
    <property type="match status" value="1"/>
</dbReference>
<evidence type="ECO:0000256" key="9">
    <source>
        <dbReference type="ARBA" id="ARBA00023065"/>
    </source>
</evidence>
<dbReference type="InterPro" id="IPR037066">
    <property type="entry name" value="Plug_dom_sf"/>
</dbReference>
<dbReference type="FunFam" id="2.170.130.10:FF:000001">
    <property type="entry name" value="Catecholate siderophore TonB-dependent receptor"/>
    <property type="match status" value="1"/>
</dbReference>
<keyword evidence="12 18" id="KW-0675">Receptor</keyword>
<dbReference type="Gene3D" id="2.170.130.10">
    <property type="entry name" value="TonB-dependent receptor, plug domain"/>
    <property type="match status" value="1"/>
</dbReference>
<sequence>MRQATILSTKHTLTQPEQHKKMGLQYSAILASLMLPVALQAHAQQANEDKKAPTKQEQQLQEIAVVAGSENAFKASKAASNKYTQPLIDTPQTISVIKRELIEQQGAINLTDALRNTPGVGTFFLGENGSTNTGDAIYMRGFDASNSIFVDGVRDLGSISRDMFNIEQIDVLKGSAGTDSGRSAATGSVNLSSKQAHLDDASFLQFSLGTAQQKRFTADKNVVLDAPSGAALRLNLMGQDSGVAGRDIVQNRRWGFAPSLVYGLNTDTQWTLNFLHVEQDNVPDGGVPTIGLPGYASPDTKRPYISAANSVNPSNFYGSVSDFDQVEANMLTGKIEHRLSPTAKISNTTRVGTTTQHYLLTAFMGNAANLVTPNANDLSTWTLARNTRTLKDQQNDILTNQTNLQLELQVGGIKHNILGGVELTHEQQKTSGYSGTGTLAAANLYQPNPSDPVSGLQLQKNGVFTRGATNTNSAYLFDTVELNAQWQIHSGLRIDRYQTDYSAASLSTASSHPNLPVGTLVPLNLNSSGNLINWKFGTVYKPVNHGSVYLSLSTSKQPPGGSNFALSSSASSAANPKFDPQETRNVEIGTKWDFLKEKISLTAAIYQTEVSNEVVQNLNDLLYYQTGKKEVSGVELGITGAITRDWLISAAYANTSTKVASGPTVTANGENNLAYAPKQTFTAWTSYQTQSGIKLGGGIRFVDALLRGTDSAIGTPAKTAAYWVADAMLSYPLNRRLDLQLNLYNLTDETYVAAINKSGYRYTPGTPRSASLTFNLKF</sequence>
<evidence type="ECO:0000256" key="5">
    <source>
        <dbReference type="ARBA" id="ARBA00022496"/>
    </source>
</evidence>
<dbReference type="Proteomes" id="UP000678545">
    <property type="component" value="Unassembled WGS sequence"/>
</dbReference>
<name>A0A941DZW0_9BURK</name>
<keyword evidence="6 14" id="KW-0812">Transmembrane</keyword>
<dbReference type="Pfam" id="PF00593">
    <property type="entry name" value="TonB_dep_Rec_b-barrel"/>
    <property type="match status" value="1"/>
</dbReference>
<keyword evidence="10 15" id="KW-0798">TonB box</keyword>
<evidence type="ECO:0000256" key="6">
    <source>
        <dbReference type="ARBA" id="ARBA00022692"/>
    </source>
</evidence>
<evidence type="ECO:0000313" key="19">
    <source>
        <dbReference type="Proteomes" id="UP000678545"/>
    </source>
</evidence>
<evidence type="ECO:0000256" key="1">
    <source>
        <dbReference type="ARBA" id="ARBA00004571"/>
    </source>
</evidence>
<feature type="domain" description="TonB-dependent receptor plug" evidence="17">
    <location>
        <begin position="87"/>
        <end position="187"/>
    </location>
</feature>
<dbReference type="InterPro" id="IPR039426">
    <property type="entry name" value="TonB-dep_rcpt-like"/>
</dbReference>
<dbReference type="GO" id="GO:0015344">
    <property type="term" value="F:siderophore uptake transmembrane transporter activity"/>
    <property type="evidence" value="ECO:0007669"/>
    <property type="project" value="TreeGrafter"/>
</dbReference>
<evidence type="ECO:0000256" key="13">
    <source>
        <dbReference type="ARBA" id="ARBA00023237"/>
    </source>
</evidence>
<evidence type="ECO:0000259" key="17">
    <source>
        <dbReference type="Pfam" id="PF07715"/>
    </source>
</evidence>
<evidence type="ECO:0000256" key="15">
    <source>
        <dbReference type="RuleBase" id="RU003357"/>
    </source>
</evidence>
<dbReference type="NCBIfam" id="NF007349">
    <property type="entry name" value="PRK09840.1"/>
    <property type="match status" value="1"/>
</dbReference>
<evidence type="ECO:0000256" key="12">
    <source>
        <dbReference type="ARBA" id="ARBA00023170"/>
    </source>
</evidence>
<dbReference type="Gene3D" id="2.40.170.20">
    <property type="entry name" value="TonB-dependent receptor, beta-barrel domain"/>
    <property type="match status" value="1"/>
</dbReference>
<dbReference type="EMBL" id="JAGSPJ010000002">
    <property type="protein sequence ID" value="MBR7799870.1"/>
    <property type="molecule type" value="Genomic_DNA"/>
</dbReference>
<feature type="domain" description="TonB-dependent receptor-like beta-barrel" evidence="16">
    <location>
        <begin position="293"/>
        <end position="746"/>
    </location>
</feature>
<dbReference type="GO" id="GO:0009279">
    <property type="term" value="C:cell outer membrane"/>
    <property type="evidence" value="ECO:0007669"/>
    <property type="project" value="UniProtKB-SubCell"/>
</dbReference>
<keyword evidence="9" id="KW-0406">Ion transport</keyword>
<evidence type="ECO:0000256" key="4">
    <source>
        <dbReference type="ARBA" id="ARBA00022452"/>
    </source>
</evidence>
<dbReference type="RefSeq" id="WP_212674977.1">
    <property type="nucleotide sequence ID" value="NZ_JAGSPJ010000002.1"/>
</dbReference>
<dbReference type="CDD" id="cd01347">
    <property type="entry name" value="ligand_gated_channel"/>
    <property type="match status" value="1"/>
</dbReference>
<protein>
    <submittedName>
        <fullName evidence="18">Catecholate siderophore receptor Fiu</fullName>
    </submittedName>
</protein>
<dbReference type="GO" id="GO:0038023">
    <property type="term" value="F:signaling receptor activity"/>
    <property type="evidence" value="ECO:0007669"/>
    <property type="project" value="InterPro"/>
</dbReference>